<evidence type="ECO:0000313" key="3">
    <source>
        <dbReference type="Proteomes" id="UP000297245"/>
    </source>
</evidence>
<feature type="compositionally biased region" description="Basic residues" evidence="1">
    <location>
        <begin position="114"/>
        <end position="124"/>
    </location>
</feature>
<accession>A0A4V6T5F5</accession>
<keyword evidence="3" id="KW-1185">Reference proteome</keyword>
<organism evidence="2 3">
    <name type="scientific">Dendrothele bispora (strain CBS 962.96)</name>
    <dbReference type="NCBI Taxonomy" id="1314807"/>
    <lineage>
        <taxon>Eukaryota</taxon>
        <taxon>Fungi</taxon>
        <taxon>Dikarya</taxon>
        <taxon>Basidiomycota</taxon>
        <taxon>Agaricomycotina</taxon>
        <taxon>Agaricomycetes</taxon>
        <taxon>Agaricomycetidae</taxon>
        <taxon>Agaricales</taxon>
        <taxon>Agaricales incertae sedis</taxon>
        <taxon>Dendrothele</taxon>
    </lineage>
</organism>
<dbReference type="AlphaFoldDB" id="A0A4V6T5F5"/>
<sequence length="345" mass="38915">MSTTPAVTTPTAVTTTPTAITTSMSTTPAVTTPTAITTSMSTATPTPMPTPTPAITAPTAIAMSTSTSTAVIEISSGSDTSSSDNEHLLPMSVKQEHNSDPEFSGNDVNINRSSRSRSGCKRGKGWPQQYHVVELKPIFEASLAKASNFSQLFTQAFPGVVYKKQTFYDHRSRWMRAPESLRTEMLKAGMTDDGLWTRLMAKVPEKVAEVKATKKRNKRAAIRENDGLSDAEAQEWDREWEEQRRKRRQEKAKAAFVRVSSDDDDDGEDSDWAVRDWVINRKRQMRVERRALLAQKKKEFDKFVDSFGDDGDEEYDEEKDENWNARLHSNKVKFEEVEEDELLYD</sequence>
<feature type="region of interest" description="Disordered" evidence="1">
    <location>
        <begin position="95"/>
        <end position="125"/>
    </location>
</feature>
<feature type="region of interest" description="Disordered" evidence="1">
    <location>
        <begin position="215"/>
        <end position="236"/>
    </location>
</feature>
<evidence type="ECO:0000256" key="1">
    <source>
        <dbReference type="SAM" id="MobiDB-lite"/>
    </source>
</evidence>
<gene>
    <name evidence="2" type="ORF">K435DRAFT_858621</name>
</gene>
<dbReference type="EMBL" id="ML179178">
    <property type="protein sequence ID" value="THU96405.1"/>
    <property type="molecule type" value="Genomic_DNA"/>
</dbReference>
<reference evidence="2 3" key="1">
    <citation type="journal article" date="2019" name="Nat. Ecol. Evol.">
        <title>Megaphylogeny resolves global patterns of mushroom evolution.</title>
        <authorList>
            <person name="Varga T."/>
            <person name="Krizsan K."/>
            <person name="Foldi C."/>
            <person name="Dima B."/>
            <person name="Sanchez-Garcia M."/>
            <person name="Sanchez-Ramirez S."/>
            <person name="Szollosi G.J."/>
            <person name="Szarkandi J.G."/>
            <person name="Papp V."/>
            <person name="Albert L."/>
            <person name="Andreopoulos W."/>
            <person name="Angelini C."/>
            <person name="Antonin V."/>
            <person name="Barry K.W."/>
            <person name="Bougher N.L."/>
            <person name="Buchanan P."/>
            <person name="Buyck B."/>
            <person name="Bense V."/>
            <person name="Catcheside P."/>
            <person name="Chovatia M."/>
            <person name="Cooper J."/>
            <person name="Damon W."/>
            <person name="Desjardin D."/>
            <person name="Finy P."/>
            <person name="Geml J."/>
            <person name="Haridas S."/>
            <person name="Hughes K."/>
            <person name="Justo A."/>
            <person name="Karasinski D."/>
            <person name="Kautmanova I."/>
            <person name="Kiss B."/>
            <person name="Kocsube S."/>
            <person name="Kotiranta H."/>
            <person name="LaButti K.M."/>
            <person name="Lechner B.E."/>
            <person name="Liimatainen K."/>
            <person name="Lipzen A."/>
            <person name="Lukacs Z."/>
            <person name="Mihaltcheva S."/>
            <person name="Morgado L.N."/>
            <person name="Niskanen T."/>
            <person name="Noordeloos M.E."/>
            <person name="Ohm R.A."/>
            <person name="Ortiz-Santana B."/>
            <person name="Ovrebo C."/>
            <person name="Racz N."/>
            <person name="Riley R."/>
            <person name="Savchenko A."/>
            <person name="Shiryaev A."/>
            <person name="Soop K."/>
            <person name="Spirin V."/>
            <person name="Szebenyi C."/>
            <person name="Tomsovsky M."/>
            <person name="Tulloss R.E."/>
            <person name="Uehling J."/>
            <person name="Grigoriev I.V."/>
            <person name="Vagvolgyi C."/>
            <person name="Papp T."/>
            <person name="Martin F.M."/>
            <person name="Miettinen O."/>
            <person name="Hibbett D.S."/>
            <person name="Nagy L.G."/>
        </authorList>
    </citation>
    <scope>NUCLEOTIDE SEQUENCE [LARGE SCALE GENOMIC DNA]</scope>
    <source>
        <strain evidence="2 3">CBS 962.96</strain>
    </source>
</reference>
<protein>
    <submittedName>
        <fullName evidence="2">Uncharacterized protein</fullName>
    </submittedName>
</protein>
<proteinExistence type="predicted"/>
<dbReference type="Proteomes" id="UP000297245">
    <property type="component" value="Unassembled WGS sequence"/>
</dbReference>
<name>A0A4V6T5F5_DENBC</name>
<evidence type="ECO:0000313" key="2">
    <source>
        <dbReference type="EMBL" id="THU96405.1"/>
    </source>
</evidence>
<dbReference type="OrthoDB" id="2950077at2759"/>